<dbReference type="AlphaFoldDB" id="A0AAW8A2L6"/>
<gene>
    <name evidence="2" type="ORF">Q6294_00755</name>
</gene>
<dbReference type="EMBL" id="JAUUIA010000001">
    <property type="protein sequence ID" value="MDP0965581.1"/>
    <property type="molecule type" value="Genomic_DNA"/>
</dbReference>
<organism evidence="2 3">
    <name type="scientific">Klebsiella pneumoniae</name>
    <dbReference type="NCBI Taxonomy" id="573"/>
    <lineage>
        <taxon>Bacteria</taxon>
        <taxon>Pseudomonadati</taxon>
        <taxon>Pseudomonadota</taxon>
        <taxon>Gammaproteobacteria</taxon>
        <taxon>Enterobacterales</taxon>
        <taxon>Enterobacteriaceae</taxon>
        <taxon>Klebsiella/Raoultella group</taxon>
        <taxon>Klebsiella</taxon>
        <taxon>Klebsiella pneumoniae complex</taxon>
    </lineage>
</organism>
<dbReference type="Proteomes" id="UP001244490">
    <property type="component" value="Unassembled WGS sequence"/>
</dbReference>
<evidence type="ECO:0000313" key="3">
    <source>
        <dbReference type="Proteomes" id="UP001244490"/>
    </source>
</evidence>
<name>A0AAW8A2L6_KLEPN</name>
<accession>A0AAW8A2L6</accession>
<feature type="region of interest" description="Disordered" evidence="1">
    <location>
        <begin position="87"/>
        <end position="110"/>
    </location>
</feature>
<dbReference type="RefSeq" id="WP_041165375.1">
    <property type="nucleotide sequence ID" value="NZ_CAAGYK010000001.1"/>
</dbReference>
<protein>
    <submittedName>
        <fullName evidence="2">Uncharacterized protein</fullName>
    </submittedName>
</protein>
<proteinExistence type="predicted"/>
<evidence type="ECO:0000313" key="2">
    <source>
        <dbReference type="EMBL" id="MDP0965581.1"/>
    </source>
</evidence>
<feature type="compositionally biased region" description="Acidic residues" evidence="1">
    <location>
        <begin position="91"/>
        <end position="104"/>
    </location>
</feature>
<reference evidence="2" key="1">
    <citation type="submission" date="2023-07" db="EMBL/GenBank/DDBJ databases">
        <authorList>
            <person name="Peng Z."/>
        </authorList>
    </citation>
    <scope>NUCLEOTIDE SEQUENCE</scope>
    <source>
        <strain evidence="2">KP219</strain>
    </source>
</reference>
<evidence type="ECO:0000256" key="1">
    <source>
        <dbReference type="SAM" id="MobiDB-lite"/>
    </source>
</evidence>
<sequence>MSKCENLNQVAESMEITPVTVGELVDAVVELGNTPKVFVRHDDHLGLKSKLSDDFLKTKLSDIEGDSFAPEVEEVLEQANTIIELDSRELSEEDEEDIREEEEYWGSAKG</sequence>
<comment type="caution">
    <text evidence="2">The sequence shown here is derived from an EMBL/GenBank/DDBJ whole genome shotgun (WGS) entry which is preliminary data.</text>
</comment>